<dbReference type="GO" id="GO:0003700">
    <property type="term" value="F:DNA-binding transcription factor activity"/>
    <property type="evidence" value="ECO:0007669"/>
    <property type="project" value="InterPro"/>
</dbReference>
<dbReference type="Gene3D" id="3.40.50.10490">
    <property type="entry name" value="Glucose-6-phosphate isomerase like protein, domain 1"/>
    <property type="match status" value="1"/>
</dbReference>
<dbReference type="Proteomes" id="UP000469870">
    <property type="component" value="Unassembled WGS sequence"/>
</dbReference>
<dbReference type="Pfam" id="PF01418">
    <property type="entry name" value="HTH_6"/>
    <property type="match status" value="1"/>
</dbReference>
<dbReference type="EMBL" id="WJQR01000005">
    <property type="protein sequence ID" value="MRI81614.1"/>
    <property type="molecule type" value="Genomic_DNA"/>
</dbReference>
<dbReference type="Pfam" id="PF01380">
    <property type="entry name" value="SIS"/>
    <property type="match status" value="1"/>
</dbReference>
<feature type="domain" description="SIS" evidence="5">
    <location>
        <begin position="112"/>
        <end position="252"/>
    </location>
</feature>
<dbReference type="Gene3D" id="1.10.10.10">
    <property type="entry name" value="Winged helix-like DNA-binding domain superfamily/Winged helix DNA-binding domain"/>
    <property type="match status" value="1"/>
</dbReference>
<dbReference type="CDD" id="cd05013">
    <property type="entry name" value="SIS_RpiR"/>
    <property type="match status" value="1"/>
</dbReference>
<dbReference type="SUPFAM" id="SSF53697">
    <property type="entry name" value="SIS domain"/>
    <property type="match status" value="1"/>
</dbReference>
<evidence type="ECO:0000259" key="5">
    <source>
        <dbReference type="PROSITE" id="PS51464"/>
    </source>
</evidence>
<reference evidence="6 7" key="1">
    <citation type="submission" date="2019-11" db="EMBL/GenBank/DDBJ databases">
        <title>Characterisation of Fundicoccus ignavus gen. nov. sp. nov., a novel genus of the family Aerococcaceae isolated from bulk tank milk.</title>
        <authorList>
            <person name="Siebert A."/>
            <person name="Huptas C."/>
            <person name="Wenning M."/>
            <person name="Scherer S."/>
            <person name="Doll E.V."/>
        </authorList>
    </citation>
    <scope>NUCLEOTIDE SEQUENCE [LARGE SCALE GENOMIC DNA]</scope>
    <source>
        <strain evidence="6 7">DSM 109653</strain>
    </source>
</reference>
<dbReference type="InterPro" id="IPR000281">
    <property type="entry name" value="HTH_RpiR"/>
</dbReference>
<evidence type="ECO:0000313" key="7">
    <source>
        <dbReference type="Proteomes" id="UP000469870"/>
    </source>
</evidence>
<gene>
    <name evidence="6" type="ORF">GIY11_06240</name>
</gene>
<dbReference type="InterPro" id="IPR036388">
    <property type="entry name" value="WH-like_DNA-bd_sf"/>
</dbReference>
<proteinExistence type="predicted"/>
<evidence type="ECO:0000259" key="4">
    <source>
        <dbReference type="PROSITE" id="PS51071"/>
    </source>
</evidence>
<dbReference type="InterPro" id="IPR047640">
    <property type="entry name" value="RpiR-like"/>
</dbReference>
<dbReference type="InterPro" id="IPR035472">
    <property type="entry name" value="RpiR-like_SIS"/>
</dbReference>
<name>A0A844BKN8_9LACT</name>
<sequence length="269" mass="30398">MRIIEIIEASFVKLSPKEQVIATYILQNSTKLKNINIQELARLTNASTSTITRFCQKIGCENFVEFKFLLYTSEEPQPVEAQNTIFKTVSSYYDLVLRRTVDLLDEQQIENLIVMIQSAKHIMVYGVGSSGLTAKEISMRFSRMGMKAQSETDSHQMIIGSAITDAEDLVIGISNSGETKEVVNALNNAAKNGAKTIAITGTRESRLHKVADETLIVHNSRFVNNEQFVNSQFPIYFLLDIITLLLLENTQYKQNMKLTTEEIIKNSRF</sequence>
<evidence type="ECO:0000313" key="6">
    <source>
        <dbReference type="EMBL" id="MRI81614.1"/>
    </source>
</evidence>
<comment type="caution">
    <text evidence="6">The sequence shown here is derived from an EMBL/GenBank/DDBJ whole genome shotgun (WGS) entry which is preliminary data.</text>
</comment>
<dbReference type="InterPro" id="IPR046348">
    <property type="entry name" value="SIS_dom_sf"/>
</dbReference>
<dbReference type="PANTHER" id="PTHR30514:SF21">
    <property type="entry name" value="RPIR-FAMILY TRANSCRIPTIONAL REGULATOR"/>
    <property type="match status" value="1"/>
</dbReference>
<protein>
    <submittedName>
        <fullName evidence="6">SIS domain-containing protein</fullName>
    </submittedName>
</protein>
<keyword evidence="3" id="KW-0804">Transcription</keyword>
<evidence type="ECO:0000256" key="2">
    <source>
        <dbReference type="ARBA" id="ARBA00023125"/>
    </source>
</evidence>
<dbReference type="PROSITE" id="PS51464">
    <property type="entry name" value="SIS"/>
    <property type="match status" value="1"/>
</dbReference>
<organism evidence="6 7">
    <name type="scientific">Fundicoccus ignavus</name>
    <dbReference type="NCBI Taxonomy" id="2664442"/>
    <lineage>
        <taxon>Bacteria</taxon>
        <taxon>Bacillati</taxon>
        <taxon>Bacillota</taxon>
        <taxon>Bacilli</taxon>
        <taxon>Lactobacillales</taxon>
        <taxon>Aerococcaceae</taxon>
        <taxon>Fundicoccus</taxon>
    </lineage>
</organism>
<evidence type="ECO:0000256" key="1">
    <source>
        <dbReference type="ARBA" id="ARBA00023015"/>
    </source>
</evidence>
<dbReference type="AlphaFoldDB" id="A0A844BKN8"/>
<dbReference type="InterPro" id="IPR009057">
    <property type="entry name" value="Homeodomain-like_sf"/>
</dbReference>
<dbReference type="SUPFAM" id="SSF46689">
    <property type="entry name" value="Homeodomain-like"/>
    <property type="match status" value="1"/>
</dbReference>
<dbReference type="RefSeq" id="WP_153861919.1">
    <property type="nucleotide sequence ID" value="NZ_WJQR01000005.1"/>
</dbReference>
<dbReference type="GO" id="GO:0097367">
    <property type="term" value="F:carbohydrate derivative binding"/>
    <property type="evidence" value="ECO:0007669"/>
    <property type="project" value="InterPro"/>
</dbReference>
<keyword evidence="2" id="KW-0238">DNA-binding</keyword>
<dbReference type="PANTHER" id="PTHR30514">
    <property type="entry name" value="GLUCOKINASE"/>
    <property type="match status" value="1"/>
</dbReference>
<keyword evidence="1" id="KW-0805">Transcription regulation</keyword>
<accession>A0A844BKN8</accession>
<dbReference type="InterPro" id="IPR001347">
    <property type="entry name" value="SIS_dom"/>
</dbReference>
<dbReference type="GO" id="GO:0003677">
    <property type="term" value="F:DNA binding"/>
    <property type="evidence" value="ECO:0007669"/>
    <property type="project" value="UniProtKB-KW"/>
</dbReference>
<dbReference type="PROSITE" id="PS51071">
    <property type="entry name" value="HTH_RPIR"/>
    <property type="match status" value="1"/>
</dbReference>
<evidence type="ECO:0000256" key="3">
    <source>
        <dbReference type="ARBA" id="ARBA00023163"/>
    </source>
</evidence>
<dbReference type="GO" id="GO:1901135">
    <property type="term" value="P:carbohydrate derivative metabolic process"/>
    <property type="evidence" value="ECO:0007669"/>
    <property type="project" value="InterPro"/>
</dbReference>
<feature type="domain" description="HTH rpiR-type" evidence="4">
    <location>
        <begin position="1"/>
        <end position="77"/>
    </location>
</feature>